<keyword evidence="4 6" id="KW-1133">Transmembrane helix</keyword>
<feature type="transmembrane region" description="Helical" evidence="6">
    <location>
        <begin position="42"/>
        <end position="65"/>
    </location>
</feature>
<evidence type="ECO:0000256" key="4">
    <source>
        <dbReference type="ARBA" id="ARBA00022989"/>
    </source>
</evidence>
<evidence type="ECO:0000313" key="9">
    <source>
        <dbReference type="Proteomes" id="UP001375743"/>
    </source>
</evidence>
<feature type="transmembrane region" description="Helical" evidence="6">
    <location>
        <begin position="223"/>
        <end position="245"/>
    </location>
</feature>
<keyword evidence="5 6" id="KW-0472">Membrane</keyword>
<feature type="transmembrane region" description="Helical" evidence="6">
    <location>
        <begin position="102"/>
        <end position="123"/>
    </location>
</feature>
<evidence type="ECO:0000256" key="1">
    <source>
        <dbReference type="ARBA" id="ARBA00004141"/>
    </source>
</evidence>
<dbReference type="Pfam" id="PF00892">
    <property type="entry name" value="EamA"/>
    <property type="match status" value="2"/>
</dbReference>
<reference evidence="8 9" key="1">
    <citation type="submission" date="2024-01" db="EMBL/GenBank/DDBJ databases">
        <title>Multi-omics insights into the function and evolution of sodium benzoate biodegradation pathways in Benzoatithermus flavus gen. nov., sp. nov. from hot spring.</title>
        <authorList>
            <person name="Hu C.-J."/>
            <person name="Li W.-J."/>
        </authorList>
    </citation>
    <scope>NUCLEOTIDE SEQUENCE [LARGE SCALE GENOMIC DNA]</scope>
    <source>
        <strain evidence="8 9">SYSU G07066</strain>
    </source>
</reference>
<keyword evidence="3 6" id="KW-0812">Transmembrane</keyword>
<feature type="transmembrane region" description="Helical" evidence="6">
    <location>
        <begin position="12"/>
        <end position="30"/>
    </location>
</feature>
<feature type="domain" description="EamA" evidence="7">
    <location>
        <begin position="160"/>
        <end position="295"/>
    </location>
</feature>
<evidence type="ECO:0000256" key="6">
    <source>
        <dbReference type="SAM" id="Phobius"/>
    </source>
</evidence>
<organism evidence="8 9">
    <name type="scientific">Benzoatithermus flavus</name>
    <dbReference type="NCBI Taxonomy" id="3108223"/>
    <lineage>
        <taxon>Bacteria</taxon>
        <taxon>Pseudomonadati</taxon>
        <taxon>Pseudomonadota</taxon>
        <taxon>Alphaproteobacteria</taxon>
        <taxon>Geminicoccales</taxon>
        <taxon>Geminicoccaceae</taxon>
        <taxon>Benzoatithermus</taxon>
    </lineage>
</organism>
<feature type="transmembrane region" description="Helical" evidence="6">
    <location>
        <begin position="162"/>
        <end position="179"/>
    </location>
</feature>
<dbReference type="InterPro" id="IPR037185">
    <property type="entry name" value="EmrE-like"/>
</dbReference>
<feature type="transmembrane region" description="Helical" evidence="6">
    <location>
        <begin position="77"/>
        <end position="96"/>
    </location>
</feature>
<evidence type="ECO:0000313" key="8">
    <source>
        <dbReference type="EMBL" id="MEK0082599.1"/>
    </source>
</evidence>
<feature type="transmembrane region" description="Helical" evidence="6">
    <location>
        <begin position="282"/>
        <end position="301"/>
    </location>
</feature>
<evidence type="ECO:0000256" key="5">
    <source>
        <dbReference type="ARBA" id="ARBA00023136"/>
    </source>
</evidence>
<dbReference type="RefSeq" id="WP_418158451.1">
    <property type="nucleotide sequence ID" value="NZ_JBBLZC010000004.1"/>
</dbReference>
<protein>
    <submittedName>
        <fullName evidence="8">DMT family transporter</fullName>
    </submittedName>
</protein>
<evidence type="ECO:0000259" key="7">
    <source>
        <dbReference type="Pfam" id="PF00892"/>
    </source>
</evidence>
<comment type="similarity">
    <text evidence="2">Belongs to the EamA transporter family.</text>
</comment>
<feature type="transmembrane region" description="Helical" evidence="6">
    <location>
        <begin position="130"/>
        <end position="150"/>
    </location>
</feature>
<comment type="caution">
    <text evidence="8">The sequence shown here is derived from an EMBL/GenBank/DDBJ whole genome shotgun (WGS) entry which is preliminary data.</text>
</comment>
<dbReference type="PANTHER" id="PTHR32322:SF2">
    <property type="entry name" value="EAMA DOMAIN-CONTAINING PROTEIN"/>
    <property type="match status" value="1"/>
</dbReference>
<dbReference type="Proteomes" id="UP001375743">
    <property type="component" value="Unassembled WGS sequence"/>
</dbReference>
<dbReference type="SUPFAM" id="SSF103481">
    <property type="entry name" value="Multidrug resistance efflux transporter EmrE"/>
    <property type="match status" value="2"/>
</dbReference>
<feature type="transmembrane region" description="Helical" evidence="6">
    <location>
        <begin position="250"/>
        <end position="276"/>
    </location>
</feature>
<keyword evidence="9" id="KW-1185">Reference proteome</keyword>
<proteinExistence type="inferred from homology"/>
<dbReference type="InterPro" id="IPR000620">
    <property type="entry name" value="EamA_dom"/>
</dbReference>
<evidence type="ECO:0000256" key="2">
    <source>
        <dbReference type="ARBA" id="ARBA00007362"/>
    </source>
</evidence>
<evidence type="ECO:0000256" key="3">
    <source>
        <dbReference type="ARBA" id="ARBA00022692"/>
    </source>
</evidence>
<dbReference type="EMBL" id="JBBLZC010000004">
    <property type="protein sequence ID" value="MEK0082599.1"/>
    <property type="molecule type" value="Genomic_DNA"/>
</dbReference>
<comment type="subcellular location">
    <subcellularLocation>
        <location evidence="1">Membrane</location>
        <topology evidence="1">Multi-pass membrane protein</topology>
    </subcellularLocation>
</comment>
<name>A0ABU8XNE2_9PROT</name>
<gene>
    <name evidence="8" type="ORF">U1T56_05520</name>
</gene>
<sequence>MHPSQAVVGSPALGGNLLALLGTALWASSFPATEHLLRGWDPLLLCFARLAGAALCLAFLALATGRGAELRRAPWRDVLYLGALGVAAPVFLLILGQTRADAVTVAVLSTMLPLISAVMGWALDGERPRAPVLAGILLAILGGSLASLAGSGPAAGPRGGEVLVLASMVLWIWYSRAALRRLAGLGDLAISGLTMAAGAAVVGLVGAMALASGFAAPRFDPSPSALVVLAWMSMAAIGLSTLLWFTCARLLGVTVAAIHTNLAPFYVMLIALAFGGRVVPQQVMGAVLVVVGALLAQIASLRRR</sequence>
<feature type="transmembrane region" description="Helical" evidence="6">
    <location>
        <begin position="188"/>
        <end position="211"/>
    </location>
</feature>
<feature type="domain" description="EamA" evidence="7">
    <location>
        <begin position="15"/>
        <end position="145"/>
    </location>
</feature>
<dbReference type="InterPro" id="IPR050638">
    <property type="entry name" value="AA-Vitamin_Transporters"/>
</dbReference>
<dbReference type="PANTHER" id="PTHR32322">
    <property type="entry name" value="INNER MEMBRANE TRANSPORTER"/>
    <property type="match status" value="1"/>
</dbReference>
<accession>A0ABU8XNE2</accession>